<organism evidence="2 3">
    <name type="scientific">Prosthecobacter vanneervenii</name>
    <dbReference type="NCBI Taxonomy" id="48466"/>
    <lineage>
        <taxon>Bacteria</taxon>
        <taxon>Pseudomonadati</taxon>
        <taxon>Verrucomicrobiota</taxon>
        <taxon>Verrucomicrobiia</taxon>
        <taxon>Verrucomicrobiales</taxon>
        <taxon>Verrucomicrobiaceae</taxon>
        <taxon>Prosthecobacter</taxon>
    </lineage>
</organism>
<reference evidence="2 3" key="1">
    <citation type="submission" date="2020-08" db="EMBL/GenBank/DDBJ databases">
        <title>Genomic Encyclopedia of Type Strains, Phase IV (KMG-IV): sequencing the most valuable type-strain genomes for metagenomic binning, comparative biology and taxonomic classification.</title>
        <authorList>
            <person name="Goeker M."/>
        </authorList>
    </citation>
    <scope>NUCLEOTIDE SEQUENCE [LARGE SCALE GENOMIC DNA]</scope>
    <source>
        <strain evidence="2 3">DSM 12252</strain>
    </source>
</reference>
<sequence length="76" mass="8084">MSVKSRLLLAATACCLLSSCGLIGTALRLAPYYFLLADENGQPKSMEMRAREVQGKGSHGIPRSFGSPGAQVAFRP</sequence>
<gene>
    <name evidence="2" type="ORF">HNQ65_001349</name>
</gene>
<dbReference type="RefSeq" id="WP_221306060.1">
    <property type="nucleotide sequence ID" value="NZ_JACHIG010000002.1"/>
</dbReference>
<comment type="caution">
    <text evidence="2">The sequence shown here is derived from an EMBL/GenBank/DDBJ whole genome shotgun (WGS) entry which is preliminary data.</text>
</comment>
<evidence type="ECO:0000313" key="2">
    <source>
        <dbReference type="EMBL" id="MBB5031781.1"/>
    </source>
</evidence>
<evidence type="ECO:0000256" key="1">
    <source>
        <dbReference type="SAM" id="MobiDB-lite"/>
    </source>
</evidence>
<evidence type="ECO:0000313" key="3">
    <source>
        <dbReference type="Proteomes" id="UP000590740"/>
    </source>
</evidence>
<evidence type="ECO:0008006" key="4">
    <source>
        <dbReference type="Google" id="ProtNLM"/>
    </source>
</evidence>
<accession>A0A7W7Y8X7</accession>
<dbReference type="EMBL" id="JACHIG010000002">
    <property type="protein sequence ID" value="MBB5031781.1"/>
    <property type="molecule type" value="Genomic_DNA"/>
</dbReference>
<dbReference type="AlphaFoldDB" id="A0A7W7Y8X7"/>
<feature type="region of interest" description="Disordered" evidence="1">
    <location>
        <begin position="51"/>
        <end position="76"/>
    </location>
</feature>
<protein>
    <recommendedName>
        <fullName evidence="4">Lipoprotein</fullName>
    </recommendedName>
</protein>
<dbReference type="PROSITE" id="PS51257">
    <property type="entry name" value="PROKAR_LIPOPROTEIN"/>
    <property type="match status" value="1"/>
</dbReference>
<keyword evidence="3" id="KW-1185">Reference proteome</keyword>
<name>A0A7W7Y8X7_9BACT</name>
<dbReference type="Proteomes" id="UP000590740">
    <property type="component" value="Unassembled WGS sequence"/>
</dbReference>
<proteinExistence type="predicted"/>